<comment type="subcellular location">
    <subcellularLocation>
        <location evidence="1 11">Cell outer membrane</location>
        <topology evidence="1 11">Multi-pass membrane protein</topology>
    </subcellularLocation>
</comment>
<keyword evidence="16" id="KW-0675">Receptor</keyword>
<dbReference type="InterPro" id="IPR000531">
    <property type="entry name" value="Beta-barrel_TonB"/>
</dbReference>
<keyword evidence="8 12" id="KW-0798">TonB box</keyword>
<feature type="domain" description="TonB-dependent receptor plug" evidence="15">
    <location>
        <begin position="87"/>
        <end position="193"/>
    </location>
</feature>
<evidence type="ECO:0000256" key="3">
    <source>
        <dbReference type="ARBA" id="ARBA00022452"/>
    </source>
</evidence>
<dbReference type="PANTHER" id="PTHR32552">
    <property type="entry name" value="FERRICHROME IRON RECEPTOR-RELATED"/>
    <property type="match status" value="1"/>
</dbReference>
<evidence type="ECO:0000256" key="6">
    <source>
        <dbReference type="ARBA" id="ARBA00023004"/>
    </source>
</evidence>
<keyword evidence="7" id="KW-0406">Ion transport</keyword>
<evidence type="ECO:0000256" key="8">
    <source>
        <dbReference type="ARBA" id="ARBA00023077"/>
    </source>
</evidence>
<keyword evidence="2 11" id="KW-0813">Transport</keyword>
<dbReference type="Gene3D" id="2.40.170.20">
    <property type="entry name" value="TonB-dependent receptor, beta-barrel domain"/>
    <property type="match status" value="1"/>
</dbReference>
<evidence type="ECO:0000256" key="9">
    <source>
        <dbReference type="ARBA" id="ARBA00023136"/>
    </source>
</evidence>
<dbReference type="CDD" id="cd01347">
    <property type="entry name" value="ligand_gated_channel"/>
    <property type="match status" value="1"/>
</dbReference>
<keyword evidence="6" id="KW-0408">Iron</keyword>
<dbReference type="RefSeq" id="WP_142874459.1">
    <property type="nucleotide sequence ID" value="NZ_CP045503.2"/>
</dbReference>
<dbReference type="InterPro" id="IPR036942">
    <property type="entry name" value="Beta-barrel_TonB_sf"/>
</dbReference>
<dbReference type="PANTHER" id="PTHR32552:SF81">
    <property type="entry name" value="TONB-DEPENDENT OUTER MEMBRANE RECEPTOR"/>
    <property type="match status" value="1"/>
</dbReference>
<keyword evidence="4" id="KW-0410">Iron transport</keyword>
<organism evidence="16 17">
    <name type="scientific">Shewanella eurypsychrophilus</name>
    <dbReference type="NCBI Taxonomy" id="2593656"/>
    <lineage>
        <taxon>Bacteria</taxon>
        <taxon>Pseudomonadati</taxon>
        <taxon>Pseudomonadota</taxon>
        <taxon>Gammaproteobacteria</taxon>
        <taxon>Alteromonadales</taxon>
        <taxon>Shewanellaceae</taxon>
        <taxon>Shewanella</taxon>
    </lineage>
</organism>
<evidence type="ECO:0000259" key="14">
    <source>
        <dbReference type="Pfam" id="PF00593"/>
    </source>
</evidence>
<protein>
    <submittedName>
        <fullName evidence="16">TonB-dependent receptor</fullName>
    </submittedName>
</protein>
<evidence type="ECO:0000259" key="15">
    <source>
        <dbReference type="Pfam" id="PF07715"/>
    </source>
</evidence>
<evidence type="ECO:0000313" key="16">
    <source>
        <dbReference type="EMBL" id="QPG58839.1"/>
    </source>
</evidence>
<dbReference type="EMBL" id="CP045503">
    <property type="protein sequence ID" value="QPG58839.1"/>
    <property type="molecule type" value="Genomic_DNA"/>
</dbReference>
<proteinExistence type="inferred from homology"/>
<dbReference type="Pfam" id="PF00593">
    <property type="entry name" value="TonB_dep_Rec_b-barrel"/>
    <property type="match status" value="1"/>
</dbReference>
<keyword evidence="5 11" id="KW-0812">Transmembrane</keyword>
<evidence type="ECO:0000256" key="5">
    <source>
        <dbReference type="ARBA" id="ARBA00022692"/>
    </source>
</evidence>
<comment type="similarity">
    <text evidence="11 12">Belongs to the TonB-dependent receptor family.</text>
</comment>
<dbReference type="SUPFAM" id="SSF56935">
    <property type="entry name" value="Porins"/>
    <property type="match status" value="1"/>
</dbReference>
<keyword evidence="10 11" id="KW-0998">Cell outer membrane</keyword>
<dbReference type="PROSITE" id="PS52016">
    <property type="entry name" value="TONB_DEPENDENT_REC_3"/>
    <property type="match status" value="1"/>
</dbReference>
<accession>A0ABX6V858</accession>
<evidence type="ECO:0000256" key="1">
    <source>
        <dbReference type="ARBA" id="ARBA00004571"/>
    </source>
</evidence>
<evidence type="ECO:0000256" key="2">
    <source>
        <dbReference type="ARBA" id="ARBA00022448"/>
    </source>
</evidence>
<dbReference type="InterPro" id="IPR039426">
    <property type="entry name" value="TonB-dep_rcpt-like"/>
</dbReference>
<dbReference type="Pfam" id="PF07715">
    <property type="entry name" value="Plug"/>
    <property type="match status" value="1"/>
</dbReference>
<evidence type="ECO:0000256" key="13">
    <source>
        <dbReference type="SAM" id="MobiDB-lite"/>
    </source>
</evidence>
<reference evidence="16" key="1">
    <citation type="submission" date="2021-07" db="EMBL/GenBank/DDBJ databases">
        <title>Shewanella sp. YLB-07 whole genome sequence.</title>
        <authorList>
            <person name="Yu L."/>
        </authorList>
    </citation>
    <scope>NUCLEOTIDE SEQUENCE</scope>
    <source>
        <strain evidence="16">YLB-08</strain>
    </source>
</reference>
<dbReference type="Proteomes" id="UP000316416">
    <property type="component" value="Chromosome"/>
</dbReference>
<name>A0ABX6V858_9GAMM</name>
<feature type="domain" description="TonB-dependent receptor-like beta-barrel" evidence="14">
    <location>
        <begin position="289"/>
        <end position="759"/>
    </location>
</feature>
<keyword evidence="17" id="KW-1185">Reference proteome</keyword>
<feature type="compositionally biased region" description="Basic and acidic residues" evidence="13">
    <location>
        <begin position="40"/>
        <end position="66"/>
    </location>
</feature>
<feature type="region of interest" description="Disordered" evidence="13">
    <location>
        <begin position="40"/>
        <end position="67"/>
    </location>
</feature>
<evidence type="ECO:0000256" key="4">
    <source>
        <dbReference type="ARBA" id="ARBA00022496"/>
    </source>
</evidence>
<sequence length="796" mass="88301">MTDTAYLTTNKAPNRMHPIALGIALAIGSYSTIAIAQDKDKTSHQQVEQQHHDAAEKARAEKEAERNAAPAIEVIQVTARHRVESMQSTPIAITAFSAEQMKEAKIEGLDDIAGRTPGFQMNAYTSSEPELFMRGIGSDIESAGAAAAIGMYVDGVYVSRGTASAMDLYDLQSVEVLRGPQGTLYGKNVVGGAINFITKKPQFDEAEGSGEVTMGNYGLWEAKGYVTGGLSDNLAGKMAYSGYMRDGYGENTYTGNDADSLDRNSTRAQLLYTPADDLEILFSAGHSQSKGVPRVKHIGYSAGRNAAFISDDPRRDENSIDGHENSQTDSLSMKLDWFTDVGTFTSITAYRDNEYDIYENAAAGLVDSSQVFDPWGDPADNTVGSDEELAALQPDDEWLSNKAEQSSQISQEFRLASGDGAFSWLGGLFFMQEDISRQEDVDYWFHTQWGTTAGNVANTTDNTTTSYAAFGQASYELTDALTVTAGLRYSRDDKEFTAGASGRRFDNWDNLHEDMDGNRVESYKVTTTDSWSEWTPSLNVDYQATRDMFFYYSLAKGYKAGGFNGEGMEKAVEAVTPFAPEIAWNNEIGFKTQSFEDRFRLNGAIFYTEYTDMQNQVWVETGENTPDNLQTMNGSGVAKGVELEMIALLTENLSLNGSYGYLNSEFTDDFIVNEDENYKGNAMRRAPEHTFNIYANYEWEVESLGDASARINYQYQDEYFFDNSNDPLTQVESEFSVDMVLTLKSFDDTWALQLWGKNLTDELNIGSTTVYAAWDDTVYNAYKPPRTYGVTFSYNF</sequence>
<evidence type="ECO:0000256" key="10">
    <source>
        <dbReference type="ARBA" id="ARBA00023237"/>
    </source>
</evidence>
<keyword evidence="9 11" id="KW-0472">Membrane</keyword>
<evidence type="ECO:0000313" key="17">
    <source>
        <dbReference type="Proteomes" id="UP000316416"/>
    </source>
</evidence>
<evidence type="ECO:0000256" key="12">
    <source>
        <dbReference type="RuleBase" id="RU003357"/>
    </source>
</evidence>
<evidence type="ECO:0000256" key="7">
    <source>
        <dbReference type="ARBA" id="ARBA00023065"/>
    </source>
</evidence>
<keyword evidence="3 11" id="KW-1134">Transmembrane beta strand</keyword>
<gene>
    <name evidence="16" type="ORF">FM038_016505</name>
</gene>
<evidence type="ECO:0000256" key="11">
    <source>
        <dbReference type="PROSITE-ProRule" id="PRU01360"/>
    </source>
</evidence>
<dbReference type="InterPro" id="IPR012910">
    <property type="entry name" value="Plug_dom"/>
</dbReference>